<evidence type="ECO:0000313" key="1">
    <source>
        <dbReference type="EMBL" id="CAB1448484.1"/>
    </source>
</evidence>
<dbReference type="Proteomes" id="UP001153269">
    <property type="component" value="Unassembled WGS sequence"/>
</dbReference>
<proteinExistence type="predicted"/>
<sequence>MSALPPPERHAPSSKKLRTALIHRGFNPTRPGKVWCGVRRTDFRFKSSKSLRHYSAEGALHSHQGIPSA</sequence>
<dbReference type="AlphaFoldDB" id="A0A9N7VF53"/>
<comment type="caution">
    <text evidence="1">The sequence shown here is derived from an EMBL/GenBank/DDBJ whole genome shotgun (WGS) entry which is preliminary data.</text>
</comment>
<gene>
    <name evidence="1" type="ORF">PLEPLA_LOCUS36136</name>
</gene>
<reference evidence="1" key="1">
    <citation type="submission" date="2020-03" db="EMBL/GenBank/DDBJ databases">
        <authorList>
            <person name="Weist P."/>
        </authorList>
    </citation>
    <scope>NUCLEOTIDE SEQUENCE</scope>
</reference>
<protein>
    <submittedName>
        <fullName evidence="1">Uncharacterized protein</fullName>
    </submittedName>
</protein>
<evidence type="ECO:0000313" key="2">
    <source>
        <dbReference type="Proteomes" id="UP001153269"/>
    </source>
</evidence>
<keyword evidence="2" id="KW-1185">Reference proteome</keyword>
<dbReference type="EMBL" id="CADEAL010003980">
    <property type="protein sequence ID" value="CAB1448484.1"/>
    <property type="molecule type" value="Genomic_DNA"/>
</dbReference>
<accession>A0A9N7VF53</accession>
<organism evidence="1 2">
    <name type="scientific">Pleuronectes platessa</name>
    <name type="common">European plaice</name>
    <dbReference type="NCBI Taxonomy" id="8262"/>
    <lineage>
        <taxon>Eukaryota</taxon>
        <taxon>Metazoa</taxon>
        <taxon>Chordata</taxon>
        <taxon>Craniata</taxon>
        <taxon>Vertebrata</taxon>
        <taxon>Euteleostomi</taxon>
        <taxon>Actinopterygii</taxon>
        <taxon>Neopterygii</taxon>
        <taxon>Teleostei</taxon>
        <taxon>Neoteleostei</taxon>
        <taxon>Acanthomorphata</taxon>
        <taxon>Carangaria</taxon>
        <taxon>Pleuronectiformes</taxon>
        <taxon>Pleuronectoidei</taxon>
        <taxon>Pleuronectidae</taxon>
        <taxon>Pleuronectes</taxon>
    </lineage>
</organism>
<name>A0A9N7VF53_PLEPL</name>